<dbReference type="AlphaFoldDB" id="A0A5B9Y6F8"/>
<evidence type="ECO:0000256" key="4">
    <source>
        <dbReference type="ARBA" id="ARBA00022960"/>
    </source>
</evidence>
<keyword evidence="2 6" id="KW-0547">Nucleotide-binding</keyword>
<dbReference type="Gene3D" id="3.30.420.40">
    <property type="match status" value="3"/>
</dbReference>
<name>A0A5B9Y6F8_9MOLU</name>
<dbReference type="GO" id="GO:0000902">
    <property type="term" value="P:cell morphogenesis"/>
    <property type="evidence" value="ECO:0007669"/>
    <property type="project" value="InterPro"/>
</dbReference>
<evidence type="ECO:0000256" key="5">
    <source>
        <dbReference type="ARBA" id="ARBA00023458"/>
    </source>
</evidence>
<dbReference type="Proteomes" id="UP000323144">
    <property type="component" value="Chromosome"/>
</dbReference>
<accession>A0A5B9Y6F8</accession>
<dbReference type="InterPro" id="IPR004753">
    <property type="entry name" value="MreB"/>
</dbReference>
<evidence type="ECO:0000313" key="7">
    <source>
        <dbReference type="EMBL" id="QEH62413.1"/>
    </source>
</evidence>
<evidence type="ECO:0000256" key="3">
    <source>
        <dbReference type="ARBA" id="ARBA00022840"/>
    </source>
</evidence>
<dbReference type="KEGG" id="schi:SCHIN_v1c12200"/>
<comment type="subunit">
    <text evidence="6">Forms polymers.</text>
</comment>
<dbReference type="NCBIfam" id="NF010539">
    <property type="entry name" value="PRK13927.1"/>
    <property type="match status" value="1"/>
</dbReference>
<dbReference type="GO" id="GO:0005737">
    <property type="term" value="C:cytoplasm"/>
    <property type="evidence" value="ECO:0007669"/>
    <property type="project" value="UniProtKB-SubCell"/>
</dbReference>
<comment type="subcellular location">
    <subcellularLocation>
        <location evidence="6">Cytoplasm</location>
    </subcellularLocation>
    <text evidence="6">Membrane-associated.</text>
</comment>
<proteinExistence type="inferred from homology"/>
<keyword evidence="1 6" id="KW-0963">Cytoplasm</keyword>
<dbReference type="SUPFAM" id="SSF53067">
    <property type="entry name" value="Actin-like ATPase domain"/>
    <property type="match status" value="2"/>
</dbReference>
<comment type="function">
    <text evidence="6">Forms membrane-associated dynamic filaments that are essential for cell shape determination. Acts by regulating cell wall synthesis and cell elongation, and thus cell shape. A feedback loop between cell geometry and MreB localization may maintain elongated cell shape by targeting cell wall growth to regions of negative cell wall curvature.</text>
</comment>
<evidence type="ECO:0000313" key="8">
    <source>
        <dbReference type="Proteomes" id="UP000323144"/>
    </source>
</evidence>
<dbReference type="PRINTS" id="PR01652">
    <property type="entry name" value="SHAPEPROTEIN"/>
</dbReference>
<dbReference type="GO" id="GO:0005524">
    <property type="term" value="F:ATP binding"/>
    <property type="evidence" value="ECO:0007669"/>
    <property type="project" value="UniProtKB-KW"/>
</dbReference>
<dbReference type="GO" id="GO:0008360">
    <property type="term" value="P:regulation of cell shape"/>
    <property type="evidence" value="ECO:0007669"/>
    <property type="project" value="UniProtKB-UniRule"/>
</dbReference>
<dbReference type="InterPro" id="IPR043129">
    <property type="entry name" value="ATPase_NBD"/>
</dbReference>
<feature type="binding site" evidence="6">
    <location>
        <begin position="160"/>
        <end position="162"/>
    </location>
    <ligand>
        <name>ATP</name>
        <dbReference type="ChEBI" id="CHEBI:30616"/>
    </ligand>
</feature>
<dbReference type="RefSeq" id="WP_166508771.1">
    <property type="nucleotide sequence ID" value="NZ_CP043026.1"/>
</dbReference>
<keyword evidence="3 6" id="KW-0067">ATP-binding</keyword>
<keyword evidence="8" id="KW-1185">Reference proteome</keyword>
<feature type="binding site" evidence="6">
    <location>
        <begin position="288"/>
        <end position="291"/>
    </location>
    <ligand>
        <name>ATP</name>
        <dbReference type="ChEBI" id="CHEBI:30616"/>
    </ligand>
</feature>
<dbReference type="HAMAP" id="MF_02207">
    <property type="entry name" value="MreB"/>
    <property type="match status" value="1"/>
</dbReference>
<feature type="binding site" evidence="6">
    <location>
        <begin position="16"/>
        <end position="18"/>
    </location>
    <ligand>
        <name>ATP</name>
        <dbReference type="ChEBI" id="CHEBI:30616"/>
    </ligand>
</feature>
<evidence type="ECO:0000256" key="6">
    <source>
        <dbReference type="HAMAP-Rule" id="MF_02207"/>
    </source>
</evidence>
<dbReference type="InterPro" id="IPR056546">
    <property type="entry name" value="MreB_MamK-like"/>
</dbReference>
<protein>
    <recommendedName>
        <fullName evidence="6">Cell shape-determining protein MreB</fullName>
    </recommendedName>
</protein>
<dbReference type="EMBL" id="CP043026">
    <property type="protein sequence ID" value="QEH62413.1"/>
    <property type="molecule type" value="Genomic_DNA"/>
</dbReference>
<keyword evidence="4 6" id="KW-0133">Cell shape</keyword>
<evidence type="ECO:0000256" key="2">
    <source>
        <dbReference type="ARBA" id="ARBA00022741"/>
    </source>
</evidence>
<dbReference type="Pfam" id="PF06723">
    <property type="entry name" value="MreB_Mbl"/>
    <property type="match status" value="1"/>
</dbReference>
<feature type="binding site" evidence="6">
    <location>
        <begin position="208"/>
        <end position="211"/>
    </location>
    <ligand>
        <name>ATP</name>
        <dbReference type="ChEBI" id="CHEBI:30616"/>
    </ligand>
</feature>
<comment type="similarity">
    <text evidence="5 6">Belongs to the FtsA/MreB family.</text>
</comment>
<reference evidence="7 8" key="1">
    <citation type="submission" date="2019-08" db="EMBL/GenBank/DDBJ databases">
        <title>Complete genome sequence of Spiroplasma chinense CCH (DSM 19755).</title>
        <authorList>
            <person name="Shen H.-Y."/>
            <person name="Lin Y.-C."/>
            <person name="Chou L."/>
            <person name="Kuo C.-H."/>
        </authorList>
    </citation>
    <scope>NUCLEOTIDE SEQUENCE [LARGE SCALE GENOMIC DNA]</scope>
    <source>
        <strain evidence="7 8">CCH</strain>
    </source>
</reference>
<gene>
    <name evidence="6 7" type="primary">mreB</name>
    <name evidence="7" type="ORF">SCHIN_v1c12200</name>
</gene>
<dbReference type="PANTHER" id="PTHR42749:SF1">
    <property type="entry name" value="CELL SHAPE-DETERMINING PROTEIN MREB"/>
    <property type="match status" value="1"/>
</dbReference>
<sequence>MYVESTRPFISLDLGTANVLAYVSGQGIVYNQPSIMAYDNNLNKLIAIGEEAYDMVGKTNDNIRMVTPLVDGVIADLDAAKDLLEHIFDRLKMMNFWKNSVVVLACPSGVTELERDALKLVAKDMGADLVVVEEEVKMSALGAGVNIELPSGNLIVDIGGGTTDIAIIASGDIVLSRSVKVAGNYFNEEILKFVRAEYNIAIGSTTAENIKKNIGSLVKYPNERSMQIYGRDIVSGLPKEAKVNSEEIRNILLGAFGRITDLVIEVLENTPPELAGDIMKNGMVLCGGGALVRNADKYFHDIFQLPTRIAASPLDCVIEGTKAYEKIILRKIEEGFYKDSQGTYLQTLKK</sequence>
<dbReference type="PANTHER" id="PTHR42749">
    <property type="entry name" value="CELL SHAPE-DETERMINING PROTEIN MREB"/>
    <property type="match status" value="1"/>
</dbReference>
<dbReference type="CDD" id="cd10225">
    <property type="entry name" value="ASKHA_NBD_MreB-like"/>
    <property type="match status" value="1"/>
</dbReference>
<evidence type="ECO:0000256" key="1">
    <source>
        <dbReference type="ARBA" id="ARBA00022490"/>
    </source>
</evidence>
<organism evidence="7 8">
    <name type="scientific">Spiroplasma chinense</name>
    <dbReference type="NCBI Taxonomy" id="216932"/>
    <lineage>
        <taxon>Bacteria</taxon>
        <taxon>Bacillati</taxon>
        <taxon>Mycoplasmatota</taxon>
        <taxon>Mollicutes</taxon>
        <taxon>Entomoplasmatales</taxon>
        <taxon>Spiroplasmataceae</taxon>
        <taxon>Spiroplasma</taxon>
    </lineage>
</organism>